<dbReference type="InterPro" id="IPR004842">
    <property type="entry name" value="SLC12A_fam"/>
</dbReference>
<dbReference type="Pfam" id="PF00324">
    <property type="entry name" value="AA_permease"/>
    <property type="match status" value="1"/>
</dbReference>
<feature type="domain" description="Amino acid permease/ SLC12A" evidence="10">
    <location>
        <begin position="80"/>
        <end position="362"/>
    </location>
</feature>
<evidence type="ECO:0000256" key="1">
    <source>
        <dbReference type="ARBA" id="ARBA00004141"/>
    </source>
</evidence>
<dbReference type="AlphaFoldDB" id="A0A5A9MXW9"/>
<dbReference type="GO" id="GO:0016020">
    <property type="term" value="C:membrane"/>
    <property type="evidence" value="ECO:0007669"/>
    <property type="project" value="UniProtKB-SubCell"/>
</dbReference>
<evidence type="ECO:0000313" key="12">
    <source>
        <dbReference type="Proteomes" id="UP000324632"/>
    </source>
</evidence>
<dbReference type="Proteomes" id="UP000324632">
    <property type="component" value="Chromosome 25"/>
</dbReference>
<evidence type="ECO:0000256" key="5">
    <source>
        <dbReference type="ARBA" id="ARBA00022692"/>
    </source>
</evidence>
<feature type="compositionally biased region" description="Basic and acidic residues" evidence="8">
    <location>
        <begin position="43"/>
        <end position="59"/>
    </location>
</feature>
<keyword evidence="6 9" id="KW-1133">Transmembrane helix</keyword>
<feature type="transmembrane region" description="Helical" evidence="9">
    <location>
        <begin position="300"/>
        <end position="320"/>
    </location>
</feature>
<keyword evidence="12" id="KW-1185">Reference proteome</keyword>
<comment type="similarity">
    <text evidence="2">Belongs to the SLC12A transporter family.</text>
</comment>
<evidence type="ECO:0000259" key="10">
    <source>
        <dbReference type="Pfam" id="PF00324"/>
    </source>
</evidence>
<dbReference type="PANTHER" id="PTHR11827:SF96">
    <property type="entry name" value="SOLUTE CARRIER FAMILY 12 MEMBER 9"/>
    <property type="match status" value="1"/>
</dbReference>
<feature type="transmembrane region" description="Helical" evidence="9">
    <location>
        <begin position="205"/>
        <end position="227"/>
    </location>
</feature>
<comment type="subcellular location">
    <subcellularLocation>
        <location evidence="1">Membrane</location>
        <topology evidence="1">Multi-pass membrane protein</topology>
    </subcellularLocation>
</comment>
<evidence type="ECO:0000256" key="8">
    <source>
        <dbReference type="SAM" id="MobiDB-lite"/>
    </source>
</evidence>
<dbReference type="GO" id="GO:0015379">
    <property type="term" value="F:potassium:chloride symporter activity"/>
    <property type="evidence" value="ECO:0007669"/>
    <property type="project" value="TreeGrafter"/>
</dbReference>
<organism evidence="11 12">
    <name type="scientific">Triplophysa tibetana</name>
    <dbReference type="NCBI Taxonomy" id="1572043"/>
    <lineage>
        <taxon>Eukaryota</taxon>
        <taxon>Metazoa</taxon>
        <taxon>Chordata</taxon>
        <taxon>Craniata</taxon>
        <taxon>Vertebrata</taxon>
        <taxon>Euteleostomi</taxon>
        <taxon>Actinopterygii</taxon>
        <taxon>Neopterygii</taxon>
        <taxon>Teleostei</taxon>
        <taxon>Ostariophysi</taxon>
        <taxon>Cypriniformes</taxon>
        <taxon>Nemacheilidae</taxon>
        <taxon>Triplophysa</taxon>
    </lineage>
</organism>
<evidence type="ECO:0000256" key="7">
    <source>
        <dbReference type="ARBA" id="ARBA00023136"/>
    </source>
</evidence>
<proteinExistence type="inferred from homology"/>
<dbReference type="GO" id="GO:0055064">
    <property type="term" value="P:chloride ion homeostasis"/>
    <property type="evidence" value="ECO:0007669"/>
    <property type="project" value="TreeGrafter"/>
</dbReference>
<dbReference type="PANTHER" id="PTHR11827">
    <property type="entry name" value="SOLUTE CARRIER FAMILY 12, CATION COTRANSPORTERS"/>
    <property type="match status" value="1"/>
</dbReference>
<dbReference type="GO" id="GO:0006884">
    <property type="term" value="P:cell volume homeostasis"/>
    <property type="evidence" value="ECO:0007669"/>
    <property type="project" value="TreeGrafter"/>
</dbReference>
<evidence type="ECO:0000256" key="4">
    <source>
        <dbReference type="ARBA" id="ARBA00022448"/>
    </source>
</evidence>
<feature type="transmembrane region" description="Helical" evidence="9">
    <location>
        <begin position="111"/>
        <end position="137"/>
    </location>
</feature>
<keyword evidence="5 9" id="KW-0812">Transmembrane</keyword>
<dbReference type="Gene3D" id="1.20.1740.10">
    <property type="entry name" value="Amino acid/polyamine transporter I"/>
    <property type="match status" value="1"/>
</dbReference>
<name>A0A5A9MXW9_9TELE</name>
<dbReference type="GO" id="GO:0055075">
    <property type="term" value="P:potassium ion homeostasis"/>
    <property type="evidence" value="ECO:0007669"/>
    <property type="project" value="TreeGrafter"/>
</dbReference>
<evidence type="ECO:0000256" key="2">
    <source>
        <dbReference type="ARBA" id="ARBA00010593"/>
    </source>
</evidence>
<dbReference type="InterPro" id="IPR004841">
    <property type="entry name" value="AA-permease/SLC12A_dom"/>
</dbReference>
<feature type="transmembrane region" description="Helical" evidence="9">
    <location>
        <begin position="158"/>
        <end position="185"/>
    </location>
</feature>
<feature type="transmembrane region" description="Helical" evidence="9">
    <location>
        <begin position="234"/>
        <end position="255"/>
    </location>
</feature>
<evidence type="ECO:0000256" key="6">
    <source>
        <dbReference type="ARBA" id="ARBA00022989"/>
    </source>
</evidence>
<reference evidence="11 12" key="1">
    <citation type="journal article" date="2019" name="Mol. Ecol. Resour.">
        <title>Chromosome-level genome assembly of Triplophysa tibetana, a fish adapted to the harsh high-altitude environment of the Tibetan Plateau.</title>
        <authorList>
            <person name="Yang X."/>
            <person name="Liu H."/>
            <person name="Ma Z."/>
            <person name="Zou Y."/>
            <person name="Zou M."/>
            <person name="Mao Y."/>
            <person name="Li X."/>
            <person name="Wang H."/>
            <person name="Chen T."/>
            <person name="Wang W."/>
            <person name="Yang R."/>
        </authorList>
    </citation>
    <scope>NUCLEOTIDE SEQUENCE [LARGE SCALE GENOMIC DNA]</scope>
    <source>
        <strain evidence="11">TTIB1903HZAU</strain>
        <tissue evidence="11">Muscle</tissue>
    </source>
</reference>
<feature type="region of interest" description="Disordered" evidence="8">
    <location>
        <begin position="43"/>
        <end position="66"/>
    </location>
</feature>
<feature type="transmembrane region" description="Helical" evidence="9">
    <location>
        <begin position="75"/>
        <end position="99"/>
    </location>
</feature>
<evidence type="ECO:0000256" key="9">
    <source>
        <dbReference type="SAM" id="Phobius"/>
    </source>
</evidence>
<evidence type="ECO:0000313" key="11">
    <source>
        <dbReference type="EMBL" id="KAA0701661.1"/>
    </source>
</evidence>
<gene>
    <name evidence="11" type="ORF">E1301_Tti020953</name>
</gene>
<feature type="transmembrane region" description="Helical" evidence="9">
    <location>
        <begin position="340"/>
        <end position="357"/>
    </location>
</feature>
<sequence length="363" mass="39175">MTRGGRKHSGHVTRAGEEATITAIMSERTPLLHYRLSASVNESEQRETVTAGDEREHRSPATVRRKTAVKQPPKLNTFFGVVIPTLLSMFSVVVFLRIGFVVGQCGLYQTILMLLVAYFIISMTVLSVCAISTNGALDAGGAYYMISRALGPEFGGSIGIMFFLANVCGSALFVLGLVEAILATFGAPEDGSSAISKYAVLPGGYWWSLLYGTVVLLLCLFVCLIGADIYAKATFIIFLIVIAALGIIFISFFAVKPHVIHLPNRNSSLGPTEANFTGFKLDTLMSNLQAEYTVDYTTNVMMTFATVFAVMFNGCTGIMAGSNMSGDLKNPSYSIPRGTITAVIFTFIIYNLLSLLISCTCGR</sequence>
<evidence type="ECO:0000256" key="3">
    <source>
        <dbReference type="ARBA" id="ARBA00019359"/>
    </source>
</evidence>
<keyword evidence="7 9" id="KW-0472">Membrane</keyword>
<accession>A0A5A9MXW9</accession>
<dbReference type="EMBL" id="SOYY01000025">
    <property type="protein sequence ID" value="KAA0701661.1"/>
    <property type="molecule type" value="Genomic_DNA"/>
</dbReference>
<dbReference type="FunFam" id="1.20.1740.10:FF:000013">
    <property type="entry name" value="Solute carrier family 12 member"/>
    <property type="match status" value="1"/>
</dbReference>
<keyword evidence="4" id="KW-0813">Transport</keyword>
<protein>
    <recommendedName>
        <fullName evidence="3">Solute carrier family 12 member 9</fullName>
    </recommendedName>
</protein>
<comment type="caution">
    <text evidence="11">The sequence shown here is derived from an EMBL/GenBank/DDBJ whole genome shotgun (WGS) entry which is preliminary data.</text>
</comment>